<dbReference type="InterPro" id="IPR027417">
    <property type="entry name" value="P-loop_NTPase"/>
</dbReference>
<dbReference type="EMBL" id="CP040819">
    <property type="protein sequence ID" value="QDL93929.1"/>
    <property type="molecule type" value="Genomic_DNA"/>
</dbReference>
<dbReference type="GO" id="GO:0016887">
    <property type="term" value="F:ATP hydrolysis activity"/>
    <property type="evidence" value="ECO:0007669"/>
    <property type="project" value="InterPro"/>
</dbReference>
<evidence type="ECO:0000313" key="5">
    <source>
        <dbReference type="EMBL" id="QDL93929.1"/>
    </source>
</evidence>
<keyword evidence="6" id="KW-1185">Reference proteome</keyword>
<dbReference type="Gene3D" id="2.40.50.100">
    <property type="match status" value="1"/>
</dbReference>
<dbReference type="PROSITE" id="PS00211">
    <property type="entry name" value="ABC_TRANSPORTER_1"/>
    <property type="match status" value="1"/>
</dbReference>
<reference evidence="5 6" key="1">
    <citation type="submission" date="2019-06" db="EMBL/GenBank/DDBJ databases">
        <title>Genome sequence of Rhodobacteraceae bacterium D4M1.</title>
        <authorList>
            <person name="Cao J."/>
        </authorList>
    </citation>
    <scope>NUCLEOTIDE SEQUENCE [LARGE SCALE GENOMIC DNA]</scope>
    <source>
        <strain evidence="5 6">D4M1</strain>
        <plasmid evidence="6">pd4m1a</plasmid>
    </source>
</reference>
<dbReference type="PANTHER" id="PTHR42781:SF4">
    <property type="entry name" value="SPERMIDINE_PUTRESCINE IMPORT ATP-BINDING PROTEIN POTA"/>
    <property type="match status" value="1"/>
</dbReference>
<keyword evidence="1" id="KW-0813">Transport</keyword>
<dbReference type="Proteomes" id="UP000305888">
    <property type="component" value="Plasmid pD4M1A"/>
</dbReference>
<dbReference type="SMART" id="SM00382">
    <property type="entry name" value="AAA"/>
    <property type="match status" value="1"/>
</dbReference>
<dbReference type="GO" id="GO:0043190">
    <property type="term" value="C:ATP-binding cassette (ABC) transporter complex"/>
    <property type="evidence" value="ECO:0007669"/>
    <property type="project" value="InterPro"/>
</dbReference>
<evidence type="ECO:0000259" key="4">
    <source>
        <dbReference type="PROSITE" id="PS50893"/>
    </source>
</evidence>
<dbReference type="OrthoDB" id="9802264at2"/>
<dbReference type="PROSITE" id="PS50893">
    <property type="entry name" value="ABC_TRANSPORTER_2"/>
    <property type="match status" value="1"/>
</dbReference>
<gene>
    <name evidence="5" type="ORF">FDP22_18810</name>
</gene>
<dbReference type="InterPro" id="IPR012340">
    <property type="entry name" value="NA-bd_OB-fold"/>
</dbReference>
<sequence>MTTDMSNSVLSVRNAVKRYGPVRALDDVSLEIGDGEFLTLLGPSGSGKTTLLTAIAGFTELESGTLDLRGTDITSQSPDKRNFGMVFQGYALFPNMTVAGNIAFPLKVRKWNSSDINTRVAECLALVQMEKFADRMPGQLSGGQQQRVALARALSFRPSVLLLDEPLSALDKKLRADLQWELKDLHRQLGVTFIYVTHDQDEALSMSDRIVILKDGRIQQIGLPDELYNAPRTPFVADFLGKSNFIEAEVTAASAGVAECTAGGERFCVATAAAPAAGSTRKLALRPERVRIGAPGAEPFTGQIRQLSYLGERAHVIVKHAGLGEILVSCPTWKAGITPEPGLGVSFGWDSDACVFLEDA</sequence>
<organism evidence="5 6">
    <name type="scientific">Paroceanicella profunda</name>
    <dbReference type="NCBI Taxonomy" id="2579971"/>
    <lineage>
        <taxon>Bacteria</taxon>
        <taxon>Pseudomonadati</taxon>
        <taxon>Pseudomonadota</taxon>
        <taxon>Alphaproteobacteria</taxon>
        <taxon>Rhodobacterales</taxon>
        <taxon>Paracoccaceae</taxon>
        <taxon>Paroceanicella</taxon>
    </lineage>
</organism>
<protein>
    <submittedName>
        <fullName evidence="5">ABC transporter ATP-binding protein</fullName>
    </submittedName>
</protein>
<dbReference type="Pfam" id="PF08402">
    <property type="entry name" value="TOBE_2"/>
    <property type="match status" value="1"/>
</dbReference>
<evidence type="ECO:0000256" key="2">
    <source>
        <dbReference type="ARBA" id="ARBA00022741"/>
    </source>
</evidence>
<dbReference type="FunFam" id="3.40.50.300:FF:000133">
    <property type="entry name" value="Spermidine/putrescine import ATP-binding protein PotA"/>
    <property type="match status" value="1"/>
</dbReference>
<keyword evidence="3 5" id="KW-0067">ATP-binding</keyword>
<accession>A0A5B8G3I0</accession>
<dbReference type="SUPFAM" id="SSF52540">
    <property type="entry name" value="P-loop containing nucleoside triphosphate hydrolases"/>
    <property type="match status" value="1"/>
</dbReference>
<dbReference type="Gene3D" id="3.40.50.300">
    <property type="entry name" value="P-loop containing nucleotide triphosphate hydrolases"/>
    <property type="match status" value="1"/>
</dbReference>
<dbReference type="KEGG" id="ppru:FDP22_18810"/>
<evidence type="ECO:0000256" key="1">
    <source>
        <dbReference type="ARBA" id="ARBA00022448"/>
    </source>
</evidence>
<proteinExistence type="predicted"/>
<dbReference type="Gene3D" id="2.40.50.140">
    <property type="entry name" value="Nucleic acid-binding proteins"/>
    <property type="match status" value="1"/>
</dbReference>
<keyword evidence="5" id="KW-0614">Plasmid</keyword>
<feature type="domain" description="ABC transporter" evidence="4">
    <location>
        <begin position="10"/>
        <end position="240"/>
    </location>
</feature>
<dbReference type="GO" id="GO:0005524">
    <property type="term" value="F:ATP binding"/>
    <property type="evidence" value="ECO:0007669"/>
    <property type="project" value="UniProtKB-KW"/>
</dbReference>
<dbReference type="InterPro" id="IPR003439">
    <property type="entry name" value="ABC_transporter-like_ATP-bd"/>
</dbReference>
<dbReference type="InterPro" id="IPR003593">
    <property type="entry name" value="AAA+_ATPase"/>
</dbReference>
<dbReference type="PANTHER" id="PTHR42781">
    <property type="entry name" value="SPERMIDINE/PUTRESCINE IMPORT ATP-BINDING PROTEIN POTA"/>
    <property type="match status" value="1"/>
</dbReference>
<evidence type="ECO:0000313" key="6">
    <source>
        <dbReference type="Proteomes" id="UP000305888"/>
    </source>
</evidence>
<evidence type="ECO:0000256" key="3">
    <source>
        <dbReference type="ARBA" id="ARBA00022840"/>
    </source>
</evidence>
<dbReference type="InterPro" id="IPR008995">
    <property type="entry name" value="Mo/tungstate-bd_C_term_dom"/>
</dbReference>
<dbReference type="InterPro" id="IPR013611">
    <property type="entry name" value="Transp-assoc_OB_typ2"/>
</dbReference>
<dbReference type="InterPro" id="IPR050093">
    <property type="entry name" value="ABC_SmlMolc_Importer"/>
</dbReference>
<dbReference type="InterPro" id="IPR017871">
    <property type="entry name" value="ABC_transporter-like_CS"/>
</dbReference>
<dbReference type="AlphaFoldDB" id="A0A5B8G3I0"/>
<name>A0A5B8G3I0_9RHOB</name>
<dbReference type="Pfam" id="PF00005">
    <property type="entry name" value="ABC_tran"/>
    <property type="match status" value="1"/>
</dbReference>
<keyword evidence="2" id="KW-0547">Nucleotide-binding</keyword>
<dbReference type="SUPFAM" id="SSF50331">
    <property type="entry name" value="MOP-like"/>
    <property type="match status" value="1"/>
</dbReference>
<dbReference type="GO" id="GO:0022857">
    <property type="term" value="F:transmembrane transporter activity"/>
    <property type="evidence" value="ECO:0007669"/>
    <property type="project" value="InterPro"/>
</dbReference>
<dbReference type="GO" id="GO:0015847">
    <property type="term" value="P:putrescine transport"/>
    <property type="evidence" value="ECO:0007669"/>
    <property type="project" value="UniProtKB-ARBA"/>
</dbReference>
<geneLocation type="plasmid" evidence="6">
    <name>pd4m1a</name>
</geneLocation>